<accession>E8N2G1</accession>
<dbReference type="STRING" id="926569.ANT_07330"/>
<dbReference type="Proteomes" id="UP000008922">
    <property type="component" value="Chromosome"/>
</dbReference>
<dbReference type="AlphaFoldDB" id="E8N2G1"/>
<evidence type="ECO:0000256" key="1">
    <source>
        <dbReference type="SAM" id="Phobius"/>
    </source>
</evidence>
<sequence length="76" mass="8729">MINFIFSGYLLQFLQIFEMTVLGSLSPASVERGAKKQVTSWENFTTWSCSYPVIGNVMWLSMLMWVFPGPITTRDK</sequence>
<dbReference type="EMBL" id="AP012029">
    <property type="protein sequence ID" value="BAJ62767.1"/>
    <property type="molecule type" value="Genomic_DNA"/>
</dbReference>
<keyword evidence="1" id="KW-1133">Transmembrane helix</keyword>
<protein>
    <submittedName>
        <fullName evidence="2">Uncharacterized protein</fullName>
    </submittedName>
</protein>
<keyword evidence="3" id="KW-1185">Reference proteome</keyword>
<dbReference type="InParanoid" id="E8N2G1"/>
<organism evidence="2 3">
    <name type="scientific">Anaerolinea thermophila (strain DSM 14523 / JCM 11388 / NBRC 100420 / UNI-1)</name>
    <dbReference type="NCBI Taxonomy" id="926569"/>
    <lineage>
        <taxon>Bacteria</taxon>
        <taxon>Bacillati</taxon>
        <taxon>Chloroflexota</taxon>
        <taxon>Anaerolineae</taxon>
        <taxon>Anaerolineales</taxon>
        <taxon>Anaerolineaceae</taxon>
        <taxon>Anaerolinea</taxon>
    </lineage>
</organism>
<reference evidence="2 3" key="1">
    <citation type="submission" date="2010-12" db="EMBL/GenBank/DDBJ databases">
        <title>Whole genome sequence of Anaerolinea thermophila UNI-1.</title>
        <authorList>
            <person name="Narita-Yamada S."/>
            <person name="Kishi E."/>
            <person name="Watanabe Y."/>
            <person name="Takasaki K."/>
            <person name="Ankai A."/>
            <person name="Oguchi A."/>
            <person name="Fukui S."/>
            <person name="Takahashi M."/>
            <person name="Yashiro I."/>
            <person name="Hosoyama A."/>
            <person name="Sekiguchi Y."/>
            <person name="Hanada S."/>
            <person name="Fujita N."/>
        </authorList>
    </citation>
    <scope>NUCLEOTIDE SEQUENCE [LARGE SCALE GENOMIC DNA]</scope>
    <source>
        <strain evidence="3">DSM 14523 / JCM 11388 / NBRC 100420 / UNI-1</strain>
    </source>
</reference>
<name>E8N2G1_ANATU</name>
<gene>
    <name evidence="2" type="ordered locus">ANT_07330</name>
</gene>
<feature type="transmembrane region" description="Helical" evidence="1">
    <location>
        <begin position="48"/>
        <end position="67"/>
    </location>
</feature>
<keyword evidence="1" id="KW-0812">Transmembrane</keyword>
<evidence type="ECO:0000313" key="2">
    <source>
        <dbReference type="EMBL" id="BAJ62767.1"/>
    </source>
</evidence>
<keyword evidence="1" id="KW-0472">Membrane</keyword>
<proteinExistence type="predicted"/>
<dbReference type="KEGG" id="atm:ANT_07330"/>
<evidence type="ECO:0000313" key="3">
    <source>
        <dbReference type="Proteomes" id="UP000008922"/>
    </source>
</evidence>
<dbReference type="HOGENOM" id="CLU_2646594_0_0_0"/>